<dbReference type="EMBL" id="UOFX01000091">
    <property type="protein sequence ID" value="VAX11795.1"/>
    <property type="molecule type" value="Genomic_DNA"/>
</dbReference>
<dbReference type="InterPro" id="IPR001763">
    <property type="entry name" value="Rhodanese-like_dom"/>
</dbReference>
<dbReference type="AlphaFoldDB" id="A0A3B1BZG0"/>
<accession>A0A3B1BZG0</accession>
<gene>
    <name evidence="2" type="ORF">MNBD_GAMMA26-1263</name>
</gene>
<feature type="domain" description="Rhodanese" evidence="1">
    <location>
        <begin position="167"/>
        <end position="202"/>
    </location>
</feature>
<evidence type="ECO:0000313" key="2">
    <source>
        <dbReference type="EMBL" id="VAX11795.1"/>
    </source>
</evidence>
<proteinExistence type="predicted"/>
<dbReference type="PROSITE" id="PS50206">
    <property type="entry name" value="RHODANESE_3"/>
    <property type="match status" value="1"/>
</dbReference>
<evidence type="ECO:0000259" key="1">
    <source>
        <dbReference type="PROSITE" id="PS50206"/>
    </source>
</evidence>
<dbReference type="Pfam" id="PF14907">
    <property type="entry name" value="NTP_transf_5"/>
    <property type="match status" value="1"/>
</dbReference>
<reference evidence="2" key="1">
    <citation type="submission" date="2018-06" db="EMBL/GenBank/DDBJ databases">
        <authorList>
            <person name="Zhirakovskaya E."/>
        </authorList>
    </citation>
    <scope>NUCLEOTIDE SEQUENCE</scope>
</reference>
<protein>
    <recommendedName>
        <fullName evidence="1">Rhodanese domain-containing protein</fullName>
    </recommendedName>
</protein>
<name>A0A3B1BZG0_9ZZZZ</name>
<sequence>MANCTHSNTKNRGLRHFHEPSRITNHQSQAYTLKLETCNLKPETWLAAIINGQNSAQFPDSEAGWRELQKTAARHGVTALCHYHLTNTSAKTQCPGWLCDALKKSTLQIAATETILSHELIKALEELSQADIQLLLMKGTPLAHSHYPETYLREKCDTDILLQDKATAERAWRILEESGYKHRHTLDGDFVGYQYSCFKPITQGIIIYIDVHIKLNDYIFFAETFDFDELYSQSIPVPALGESIQALKPVHALLLACMHRVAHIPRGEADRLVWLYDIHLLVNNFSEEEWEEFATLAEEKNICGSCMDSIEKTKLLFPINISKERLQGLIEGAKKERFKPHEKLKRWEYYYLSLKAVPGFRRKMQLLREHFLPSSNYIMEKYQTRNRLLLPFLYVHRVLTGLKKYF</sequence>
<dbReference type="InterPro" id="IPR039498">
    <property type="entry name" value="NTP_transf_5"/>
</dbReference>
<organism evidence="2">
    <name type="scientific">hydrothermal vent metagenome</name>
    <dbReference type="NCBI Taxonomy" id="652676"/>
    <lineage>
        <taxon>unclassified sequences</taxon>
        <taxon>metagenomes</taxon>
        <taxon>ecological metagenomes</taxon>
    </lineage>
</organism>